<keyword evidence="2" id="KW-1185">Reference proteome</keyword>
<protein>
    <submittedName>
        <fullName evidence="1">Uncharacterized protein</fullName>
    </submittedName>
</protein>
<accession>A0A9Q1G4V6</accession>
<dbReference type="PANTHER" id="PTHR31025:SF22">
    <property type="entry name" value="IP13529P"/>
    <property type="match status" value="1"/>
</dbReference>
<name>A0A9Q1G4V6_SYNKA</name>
<reference evidence="1" key="1">
    <citation type="journal article" date="2023" name="Science">
        <title>Genome structures resolve the early diversification of teleost fishes.</title>
        <authorList>
            <person name="Parey E."/>
            <person name="Louis A."/>
            <person name="Montfort J."/>
            <person name="Bouchez O."/>
            <person name="Roques C."/>
            <person name="Iampietro C."/>
            <person name="Lluch J."/>
            <person name="Castinel A."/>
            <person name="Donnadieu C."/>
            <person name="Desvignes T."/>
            <person name="Floi Bucao C."/>
            <person name="Jouanno E."/>
            <person name="Wen M."/>
            <person name="Mejri S."/>
            <person name="Dirks R."/>
            <person name="Jansen H."/>
            <person name="Henkel C."/>
            <person name="Chen W.J."/>
            <person name="Zahm M."/>
            <person name="Cabau C."/>
            <person name="Klopp C."/>
            <person name="Thompson A.W."/>
            <person name="Robinson-Rechavi M."/>
            <person name="Braasch I."/>
            <person name="Lecointre G."/>
            <person name="Bobe J."/>
            <person name="Postlethwait J.H."/>
            <person name="Berthelot C."/>
            <person name="Roest Crollius H."/>
            <person name="Guiguen Y."/>
        </authorList>
    </citation>
    <scope>NUCLEOTIDE SEQUENCE</scope>
    <source>
        <strain evidence="1">WJC10195</strain>
    </source>
</reference>
<dbReference type="PANTHER" id="PTHR31025">
    <property type="entry name" value="SI:CH211-196P9.1-RELATED"/>
    <property type="match status" value="1"/>
</dbReference>
<dbReference type="Proteomes" id="UP001152622">
    <property type="component" value="Chromosome 2"/>
</dbReference>
<evidence type="ECO:0000313" key="2">
    <source>
        <dbReference type="Proteomes" id="UP001152622"/>
    </source>
</evidence>
<dbReference type="OrthoDB" id="8838209at2759"/>
<dbReference type="AlphaFoldDB" id="A0A9Q1G4V6"/>
<evidence type="ECO:0000313" key="1">
    <source>
        <dbReference type="EMBL" id="KAJ8375251.1"/>
    </source>
</evidence>
<dbReference type="EMBL" id="JAINUF010000002">
    <property type="protein sequence ID" value="KAJ8375251.1"/>
    <property type="molecule type" value="Genomic_DNA"/>
</dbReference>
<gene>
    <name evidence="1" type="ORF">SKAU_G00058310</name>
</gene>
<proteinExistence type="predicted"/>
<sequence length="357" mass="39855">MGDWVSDLTSSLSSVFQQEDSIQRVAELIKNLGVCSAEDLKYVEANDLSAVLKPIEVRKVMDCIKQMTEDDSSSLLSSQIEEASTGEESFMSDNDDNFTGIHSTPKSTATRSPASVIAVRSQASPTTSESGSSPFVREDGSWHYSFDVPWSKIPSNTMKVLDAEKRPSAVERREIIRIVVAEILTVCKKPGKRHITEIARKMIDESFEESTVTKFRRILQYYQFVKTEPSSRAGTILGQAMAGGDATCAAVLMLLAHFNEQEDKMFLNVDDTAIATDLDTSKLPWTPCIVVCGNSPLTAKMFMVAVDQVIVNEQLPCFTKAFHMMFCSYYLHNIDYPVELAATMEFLQRINIKEFME</sequence>
<comment type="caution">
    <text evidence="1">The sequence shown here is derived from an EMBL/GenBank/DDBJ whole genome shotgun (WGS) entry which is preliminary data.</text>
</comment>
<organism evidence="1 2">
    <name type="scientific">Synaphobranchus kaupii</name>
    <name type="common">Kaup's arrowtooth eel</name>
    <dbReference type="NCBI Taxonomy" id="118154"/>
    <lineage>
        <taxon>Eukaryota</taxon>
        <taxon>Metazoa</taxon>
        <taxon>Chordata</taxon>
        <taxon>Craniata</taxon>
        <taxon>Vertebrata</taxon>
        <taxon>Euteleostomi</taxon>
        <taxon>Actinopterygii</taxon>
        <taxon>Neopterygii</taxon>
        <taxon>Teleostei</taxon>
        <taxon>Anguilliformes</taxon>
        <taxon>Synaphobranchidae</taxon>
        <taxon>Synaphobranchus</taxon>
    </lineage>
</organism>